<gene>
    <name evidence="1" type="primary">SOG2</name>
    <name evidence="1" type="ORF">H2199_004744</name>
</gene>
<sequence length="773" mass="84858">MNDQAVIAIAHQVVDEAHRSAAGTDATTQDLQRPGITFDLSHKKLSNLPSEVIEIIRHDIERFALSHNMLSSLPANLSVCSKLRYLNLKNNLYREIPQPVLELTSLEILDISKNRLRALPEEMFKLVSLRVLTIQKNRIEKLPLCLGEMSNLHRLRLEGNPLTFPPAEVYTIQQDTPSPSNEAELEVVITTRIKKHLRVVLRQRVDSEGEARSSAPVPARSHFRVQSQQQNVAQARPGIAPLLIGSERNRSQSESVMSGSTNIRAKRMGIVPRKSSDLRTVNEASQATLRQQQFPTYSSNVSAADPNPLASFEELNISNRLSDLPEDVADPHSQAELDEHDEAEGGFDDLLSVAEIGRTTLYTLQKQLEDCEKVLQSMGEHGALFLHRFHTFSEALGIHLVELERLIKSVRDLAPDDEERVADLWDAIESSIQDCIEAYGPIDTFMNDNNDEIVEHAHEGAVRSLIVSEYAGTMAMRGVLEAELGVEFVESEQAAAPQNIRSQVRSITPTQQQPFGLPIMQTSLDHVSAVRAPAMGSFPSSIDNSRSNTLSSTIAATPSSAGSFPANLPSARTSRSNTMHGVNDLQEEQQFEQIFLKLKHVCELAQGELPGCRSVFIKGQANAQKIREPDGRLLGLWSHLVEKTDEILRAVTNLQARLSEIVLRDPTARNQHGLWQSAITCLKSCTDLLASVKEMARYGVVMDEATTSLRPIHKAVKEVSVAITNSPWSLLAVGSGATGPLPAPAAPPPLPATPLSAALGPAAQATVPTARRL</sequence>
<name>A0ACC2Z4U1_9PEZI</name>
<evidence type="ECO:0000313" key="2">
    <source>
        <dbReference type="Proteomes" id="UP001172680"/>
    </source>
</evidence>
<accession>A0ACC2Z4U1</accession>
<evidence type="ECO:0000313" key="1">
    <source>
        <dbReference type="EMBL" id="KAJ9642364.1"/>
    </source>
</evidence>
<keyword evidence="2" id="KW-1185">Reference proteome</keyword>
<proteinExistence type="predicted"/>
<protein>
    <submittedName>
        <fullName evidence="1">RAM signaling network component</fullName>
    </submittedName>
</protein>
<reference evidence="1" key="1">
    <citation type="submission" date="2022-10" db="EMBL/GenBank/DDBJ databases">
        <title>Culturing micro-colonial fungi from biological soil crusts in the Mojave desert and describing Neophaeococcomyces mojavensis, and introducing the new genera and species Taxawa tesnikishii.</title>
        <authorList>
            <person name="Kurbessoian T."/>
            <person name="Stajich J.E."/>
        </authorList>
    </citation>
    <scope>NUCLEOTIDE SEQUENCE</scope>
    <source>
        <strain evidence="1">JES_115</strain>
    </source>
</reference>
<dbReference type="EMBL" id="JAPDRP010000013">
    <property type="protein sequence ID" value="KAJ9642364.1"/>
    <property type="molecule type" value="Genomic_DNA"/>
</dbReference>
<comment type="caution">
    <text evidence="1">The sequence shown here is derived from an EMBL/GenBank/DDBJ whole genome shotgun (WGS) entry which is preliminary data.</text>
</comment>
<organism evidence="1 2">
    <name type="scientific">Coniosporium tulheliwenetii</name>
    <dbReference type="NCBI Taxonomy" id="3383036"/>
    <lineage>
        <taxon>Eukaryota</taxon>
        <taxon>Fungi</taxon>
        <taxon>Dikarya</taxon>
        <taxon>Ascomycota</taxon>
        <taxon>Pezizomycotina</taxon>
        <taxon>Dothideomycetes</taxon>
        <taxon>Dothideomycetes incertae sedis</taxon>
        <taxon>Coniosporium</taxon>
    </lineage>
</organism>
<dbReference type="Proteomes" id="UP001172680">
    <property type="component" value="Unassembled WGS sequence"/>
</dbReference>